<proteinExistence type="predicted"/>
<reference evidence="1" key="1">
    <citation type="journal article" date="2014" name="Front. Microbiol.">
        <title>High frequency of phylogenetically diverse reductive dehalogenase-homologous genes in deep subseafloor sedimentary metagenomes.</title>
        <authorList>
            <person name="Kawai M."/>
            <person name="Futagami T."/>
            <person name="Toyoda A."/>
            <person name="Takaki Y."/>
            <person name="Nishi S."/>
            <person name="Hori S."/>
            <person name="Arai W."/>
            <person name="Tsubouchi T."/>
            <person name="Morono Y."/>
            <person name="Uchiyama I."/>
            <person name="Ito T."/>
            <person name="Fujiyama A."/>
            <person name="Inagaki F."/>
            <person name="Takami H."/>
        </authorList>
    </citation>
    <scope>NUCLEOTIDE SEQUENCE</scope>
    <source>
        <strain evidence="1">Expedition CK06-06</strain>
    </source>
</reference>
<gene>
    <name evidence="1" type="ORF">S01H4_48989</name>
</gene>
<organism evidence="1">
    <name type="scientific">marine sediment metagenome</name>
    <dbReference type="NCBI Taxonomy" id="412755"/>
    <lineage>
        <taxon>unclassified sequences</taxon>
        <taxon>metagenomes</taxon>
        <taxon>ecological metagenomes</taxon>
    </lineage>
</organism>
<dbReference type="AlphaFoldDB" id="X1CS41"/>
<sequence length="125" mass="14041">MDDNSYAQLIDDFEKGLLVIKGESLTDYIKRMGGVDYDAKANGGRVGYADGGLMSPEEYFKGKEKYMKEEQIENMRREYNDYLHKQKIGPRDEAANGGIMGYASGGCLFYKICCCCCRSCRSCSC</sequence>
<comment type="caution">
    <text evidence="1">The sequence shown here is derived from an EMBL/GenBank/DDBJ whole genome shotgun (WGS) entry which is preliminary data.</text>
</comment>
<evidence type="ECO:0000313" key="1">
    <source>
        <dbReference type="EMBL" id="GAG95787.1"/>
    </source>
</evidence>
<protein>
    <submittedName>
        <fullName evidence="1">Uncharacterized protein</fullName>
    </submittedName>
</protein>
<accession>X1CS41</accession>
<dbReference type="EMBL" id="BART01027661">
    <property type="protein sequence ID" value="GAG95787.1"/>
    <property type="molecule type" value="Genomic_DNA"/>
</dbReference>
<feature type="non-terminal residue" evidence="1">
    <location>
        <position position="125"/>
    </location>
</feature>
<name>X1CS41_9ZZZZ</name>